<protein>
    <submittedName>
        <fullName evidence="2">Uncharacterized protein</fullName>
    </submittedName>
</protein>
<feature type="compositionally biased region" description="Basic and acidic residues" evidence="1">
    <location>
        <begin position="218"/>
        <end position="227"/>
    </location>
</feature>
<dbReference type="EMBL" id="CACRXK020019851">
    <property type="protein sequence ID" value="CAB4034130.1"/>
    <property type="molecule type" value="Genomic_DNA"/>
</dbReference>
<dbReference type="Proteomes" id="UP001152795">
    <property type="component" value="Unassembled WGS sequence"/>
</dbReference>
<dbReference type="AlphaFoldDB" id="A0A6S7JXV7"/>
<comment type="caution">
    <text evidence="2">The sequence shown here is derived from an EMBL/GenBank/DDBJ whole genome shotgun (WGS) entry which is preliminary data.</text>
</comment>
<organism evidence="2 3">
    <name type="scientific">Paramuricea clavata</name>
    <name type="common">Red gorgonian</name>
    <name type="synonym">Violescent sea-whip</name>
    <dbReference type="NCBI Taxonomy" id="317549"/>
    <lineage>
        <taxon>Eukaryota</taxon>
        <taxon>Metazoa</taxon>
        <taxon>Cnidaria</taxon>
        <taxon>Anthozoa</taxon>
        <taxon>Octocorallia</taxon>
        <taxon>Malacalcyonacea</taxon>
        <taxon>Plexauridae</taxon>
        <taxon>Paramuricea</taxon>
    </lineage>
</organism>
<accession>A0A6S7JXV7</accession>
<keyword evidence="3" id="KW-1185">Reference proteome</keyword>
<dbReference type="OrthoDB" id="426210at2759"/>
<gene>
    <name evidence="2" type="ORF">PACLA_8A008442</name>
</gene>
<reference evidence="2" key="1">
    <citation type="submission" date="2020-04" db="EMBL/GenBank/DDBJ databases">
        <authorList>
            <person name="Alioto T."/>
            <person name="Alioto T."/>
            <person name="Gomez Garrido J."/>
        </authorList>
    </citation>
    <scope>NUCLEOTIDE SEQUENCE</scope>
    <source>
        <strain evidence="2">A484AB</strain>
    </source>
</reference>
<name>A0A6S7JXV7_PARCT</name>
<evidence type="ECO:0000313" key="3">
    <source>
        <dbReference type="Proteomes" id="UP001152795"/>
    </source>
</evidence>
<proteinExistence type="predicted"/>
<evidence type="ECO:0000256" key="1">
    <source>
        <dbReference type="SAM" id="MobiDB-lite"/>
    </source>
</evidence>
<dbReference type="PANTHER" id="PTHR33395">
    <property type="entry name" value="TRANSCRIPTASE, PUTATIVE-RELATED-RELATED"/>
    <property type="match status" value="1"/>
</dbReference>
<evidence type="ECO:0000313" key="2">
    <source>
        <dbReference type="EMBL" id="CAB4034130.1"/>
    </source>
</evidence>
<dbReference type="PANTHER" id="PTHR33395:SF22">
    <property type="entry name" value="REVERSE TRANSCRIPTASE DOMAIN-CONTAINING PROTEIN"/>
    <property type="match status" value="1"/>
</dbReference>
<feature type="region of interest" description="Disordered" evidence="1">
    <location>
        <begin position="216"/>
        <end position="235"/>
    </location>
</feature>
<sequence length="235" mass="27845">MDANSPPWIDREVTHFIRIKYSVFFIRKKYSVLKKYRKCRTEYRKRKLCQISQIIKYLVKRKHRDYLLKIQDSFRDNQRLFWSYHKAVFDHRSTQTPAISYKGKLAETTSDKAELFYCYFSYVFQPSKYNQHQASKFSSSQLRIDAQLLEMDFSEHNVANCLRNFDTSKASGPDGIPVRFLKECSQKIAPNLCSFFNLSLQSSWIPSEWKSADITPINKEDSKEPGENYRPISLL</sequence>